<organism evidence="2 3">
    <name type="scientific">Coptis chinensis</name>
    <dbReference type="NCBI Taxonomy" id="261450"/>
    <lineage>
        <taxon>Eukaryota</taxon>
        <taxon>Viridiplantae</taxon>
        <taxon>Streptophyta</taxon>
        <taxon>Embryophyta</taxon>
        <taxon>Tracheophyta</taxon>
        <taxon>Spermatophyta</taxon>
        <taxon>Magnoliopsida</taxon>
        <taxon>Ranunculales</taxon>
        <taxon>Ranunculaceae</taxon>
        <taxon>Coptidoideae</taxon>
        <taxon>Coptis</taxon>
    </lineage>
</organism>
<name>A0A835HWA4_9MAGN</name>
<comment type="caution">
    <text evidence="2">The sequence shown here is derived from an EMBL/GenBank/DDBJ whole genome shotgun (WGS) entry which is preliminary data.</text>
</comment>
<feature type="region of interest" description="Disordered" evidence="1">
    <location>
        <begin position="54"/>
        <end position="91"/>
    </location>
</feature>
<feature type="compositionally biased region" description="Acidic residues" evidence="1">
    <location>
        <begin position="66"/>
        <end position="75"/>
    </location>
</feature>
<evidence type="ECO:0000256" key="1">
    <source>
        <dbReference type="SAM" id="MobiDB-lite"/>
    </source>
</evidence>
<sequence length="154" mass="17386">MRLLHQRREFSCEMEYNELVPTVVNVIARLEKKYTSCDQTIEAKKRKLGKEIQEIKKSKQSTETNEATEAEDIESQIENVDNNKGEPQNVEHEVVNDILRATRRGGGRKCGDDNVNVHEVVNEPEVDIVHNDIRRATTCGRVGGGKGSGCKCTY</sequence>
<evidence type="ECO:0000313" key="3">
    <source>
        <dbReference type="Proteomes" id="UP000631114"/>
    </source>
</evidence>
<keyword evidence="3" id="KW-1185">Reference proteome</keyword>
<dbReference type="EMBL" id="JADFTS010000005">
    <property type="protein sequence ID" value="KAF9606374.1"/>
    <property type="molecule type" value="Genomic_DNA"/>
</dbReference>
<feature type="compositionally biased region" description="Basic and acidic residues" evidence="1">
    <location>
        <begin position="81"/>
        <end position="91"/>
    </location>
</feature>
<dbReference type="AlphaFoldDB" id="A0A835HWA4"/>
<dbReference type="Proteomes" id="UP000631114">
    <property type="component" value="Unassembled WGS sequence"/>
</dbReference>
<evidence type="ECO:0000313" key="2">
    <source>
        <dbReference type="EMBL" id="KAF9606374.1"/>
    </source>
</evidence>
<accession>A0A835HWA4</accession>
<proteinExistence type="predicted"/>
<gene>
    <name evidence="2" type="ORF">IFM89_025042</name>
</gene>
<reference evidence="2 3" key="1">
    <citation type="submission" date="2020-10" db="EMBL/GenBank/DDBJ databases">
        <title>The Coptis chinensis genome and diversification of protoberbering-type alkaloids.</title>
        <authorList>
            <person name="Wang B."/>
            <person name="Shu S."/>
            <person name="Song C."/>
            <person name="Liu Y."/>
        </authorList>
    </citation>
    <scope>NUCLEOTIDE SEQUENCE [LARGE SCALE GENOMIC DNA]</scope>
    <source>
        <strain evidence="2">HL-2020</strain>
        <tissue evidence="2">Leaf</tissue>
    </source>
</reference>
<protein>
    <submittedName>
        <fullName evidence="2">Uncharacterized protein</fullName>
    </submittedName>
</protein>